<reference evidence="1" key="1">
    <citation type="journal article" date="2023" name="G3 (Bethesda)">
        <title>A reference genome for the long-term kleptoplast-retaining sea slug Elysia crispata morphotype clarki.</title>
        <authorList>
            <person name="Eastman K.E."/>
            <person name="Pendleton A.L."/>
            <person name="Shaikh M.A."/>
            <person name="Suttiyut T."/>
            <person name="Ogas R."/>
            <person name="Tomko P."/>
            <person name="Gavelis G."/>
            <person name="Widhalm J.R."/>
            <person name="Wisecaver J.H."/>
        </authorList>
    </citation>
    <scope>NUCLEOTIDE SEQUENCE</scope>
    <source>
        <strain evidence="1">ECLA1</strain>
    </source>
</reference>
<protein>
    <submittedName>
        <fullName evidence="1">Uncharacterized protein</fullName>
    </submittedName>
</protein>
<evidence type="ECO:0000313" key="1">
    <source>
        <dbReference type="EMBL" id="KAK3788573.1"/>
    </source>
</evidence>
<dbReference type="Proteomes" id="UP001283361">
    <property type="component" value="Unassembled WGS sequence"/>
</dbReference>
<accession>A0AAE1AJ25</accession>
<organism evidence="1 2">
    <name type="scientific">Elysia crispata</name>
    <name type="common">lettuce slug</name>
    <dbReference type="NCBI Taxonomy" id="231223"/>
    <lineage>
        <taxon>Eukaryota</taxon>
        <taxon>Metazoa</taxon>
        <taxon>Spiralia</taxon>
        <taxon>Lophotrochozoa</taxon>
        <taxon>Mollusca</taxon>
        <taxon>Gastropoda</taxon>
        <taxon>Heterobranchia</taxon>
        <taxon>Euthyneura</taxon>
        <taxon>Panpulmonata</taxon>
        <taxon>Sacoglossa</taxon>
        <taxon>Placobranchoidea</taxon>
        <taxon>Plakobranchidae</taxon>
        <taxon>Elysia</taxon>
    </lineage>
</organism>
<dbReference type="AlphaFoldDB" id="A0AAE1AJ25"/>
<comment type="caution">
    <text evidence="1">The sequence shown here is derived from an EMBL/GenBank/DDBJ whole genome shotgun (WGS) entry which is preliminary data.</text>
</comment>
<gene>
    <name evidence="1" type="ORF">RRG08_031229</name>
</gene>
<proteinExistence type="predicted"/>
<evidence type="ECO:0000313" key="2">
    <source>
        <dbReference type="Proteomes" id="UP001283361"/>
    </source>
</evidence>
<sequence length="117" mass="12624">MTETVAMPSQMRYSKWPFPAGPRVLGAGKKICPGLGSSNRHTGLSVRAGYQHLGSVRAVCGELRGACCFKRELGVRDARSNLVRKLSSGVSWNRLPADFLDYHFDTAAVYDCGGGSC</sequence>
<dbReference type="EMBL" id="JAWDGP010001753">
    <property type="protein sequence ID" value="KAK3788573.1"/>
    <property type="molecule type" value="Genomic_DNA"/>
</dbReference>
<keyword evidence="2" id="KW-1185">Reference proteome</keyword>
<name>A0AAE1AJ25_9GAST</name>